<dbReference type="InterPro" id="IPR013704">
    <property type="entry name" value="UPF0313_N"/>
</dbReference>
<keyword evidence="5 6" id="KW-0411">Iron-sulfur</keyword>
<evidence type="ECO:0000256" key="7">
    <source>
        <dbReference type="SAM" id="MobiDB-lite"/>
    </source>
</evidence>
<reference evidence="9 11" key="1">
    <citation type="submission" date="2007-08" db="EMBL/GenBank/DDBJ databases">
        <title>Draft genome sequence of Clostridium leptum (DSM 753).</title>
        <authorList>
            <person name="Sudarsanam P."/>
            <person name="Ley R."/>
            <person name="Guruge J."/>
            <person name="Turnbaugh P.J."/>
            <person name="Mahowald M."/>
            <person name="Liep D."/>
            <person name="Gordon J."/>
        </authorList>
    </citation>
    <scope>NUCLEOTIDE SEQUENCE [LARGE SCALE GENOMIC DNA]</scope>
    <source>
        <strain evidence="9 11">DSM 753</strain>
    </source>
</reference>
<dbReference type="GO" id="GO:0005506">
    <property type="term" value="F:iron ion binding"/>
    <property type="evidence" value="ECO:0007669"/>
    <property type="project" value="UniProtKB-UniRule"/>
</dbReference>
<evidence type="ECO:0000256" key="5">
    <source>
        <dbReference type="ARBA" id="ARBA00023014"/>
    </source>
</evidence>
<feature type="domain" description="Radical SAM core" evidence="8">
    <location>
        <begin position="292"/>
        <end position="565"/>
    </location>
</feature>
<dbReference type="Pfam" id="PF11842">
    <property type="entry name" value="DUF3362"/>
    <property type="match status" value="1"/>
</dbReference>
<keyword evidence="3 6" id="KW-0479">Metal-binding</keyword>
<dbReference type="HAMAP" id="MF_01251">
    <property type="entry name" value="UPF0313"/>
    <property type="match status" value="1"/>
</dbReference>
<proteinExistence type="inferred from homology"/>
<evidence type="ECO:0000256" key="4">
    <source>
        <dbReference type="ARBA" id="ARBA00023004"/>
    </source>
</evidence>
<dbReference type="Proteomes" id="UP000003490">
    <property type="component" value="Unassembled WGS sequence"/>
</dbReference>
<dbReference type="Gene3D" id="3.80.30.20">
    <property type="entry name" value="tm_1862 like domain"/>
    <property type="match status" value="1"/>
</dbReference>
<dbReference type="EMBL" id="ABCB02000020">
    <property type="protein sequence ID" value="EDO60136.1"/>
    <property type="molecule type" value="Genomic_DNA"/>
</dbReference>
<dbReference type="InterPro" id="IPR024560">
    <property type="entry name" value="UPF0313_C"/>
</dbReference>
<dbReference type="HOGENOM" id="CLU_018288_2_0_9"/>
<sequence>MAFLPITKEEMVQRGWDQADFVLVTGDAYVDHPSFGAAIISRVLEDEGFRVAVLPQPDWRCDRDFMRFGRPRLAFLVTAGNIDSMVAHYTAAKRKRSDDAYSPGNRAGKRPDRACIVYSRKCKELYPDTPVILGGLEASLRRFAHYDYWDDRVRPSILLEAKADLLTFGMGENQTRQIASKLGQGLPVSSLRDIRGVCYAVKTQDYQPGPAVECPSFERVCSSKRDYAVSCRKQQDEHDAVRGKTVIQRHGDQIVVQNPPMPPLTTQELDRVYALPYERMYHPSYEKEGGVPGIQEVEFSITHNRGCFGACNFCSIAYHQGRAVTVRSQESILAEAKRLTENHRFKGYIHDVGGPTANFRRPSCEKQKTAGLCKGKKCLAPKPCPQLQVDHSEYLEILRRLRKLPKVKRVFIRSGIRFDYLIQDKDQEFFQELVRHHVSGQLKVAPEHCSAAVLDAMGKPHIEAYLRFARRFYGITKEAGKEQYLVPYLMSSHPGSTLKDAVELALFLKREKIRPEQVQDFYPTPGTISTCMFYTGLDPYTMKEVYVAKTEKEKAMQRALLQYFNPKNQGLVIEALKKAGRLDLIGTSPGCLVRPDPKTAAALRNKKPAIKKHTVKKGKGSYPKGKKRV</sequence>
<dbReference type="GO" id="GO:0003824">
    <property type="term" value="F:catalytic activity"/>
    <property type="evidence" value="ECO:0007669"/>
    <property type="project" value="InterPro"/>
</dbReference>
<name>A7VWI9_9FIRM</name>
<dbReference type="Pfam" id="PF04055">
    <property type="entry name" value="Radical_SAM"/>
    <property type="match status" value="1"/>
</dbReference>
<feature type="binding site" evidence="6">
    <location>
        <position position="314"/>
    </location>
    <ligand>
        <name>[4Fe-4S] cluster</name>
        <dbReference type="ChEBI" id="CHEBI:49883"/>
        <note>4Fe-4S-S-AdoMet</note>
    </ligand>
</feature>
<comment type="cofactor">
    <cofactor evidence="6">
        <name>[4Fe-4S] cluster</name>
        <dbReference type="ChEBI" id="CHEBI:49883"/>
    </cofactor>
    <text evidence="6">Binds 1 [4Fe-4S] cluster. The cluster is coordinated with 3 cysteines and an exchangeable S-adenosyl-L-methionine.</text>
</comment>
<dbReference type="Pfam" id="PF08497">
    <property type="entry name" value="Radical_SAM_N"/>
    <property type="match status" value="1"/>
</dbReference>
<dbReference type="PROSITE" id="PS51918">
    <property type="entry name" value="RADICAL_SAM"/>
    <property type="match status" value="1"/>
</dbReference>
<dbReference type="InterPro" id="IPR058240">
    <property type="entry name" value="rSAM_sf"/>
</dbReference>
<dbReference type="InterPro" id="IPR023404">
    <property type="entry name" value="rSAM_horseshoe"/>
</dbReference>
<evidence type="ECO:0000313" key="10">
    <source>
        <dbReference type="EMBL" id="PEQ25917.1"/>
    </source>
</evidence>
<evidence type="ECO:0000313" key="11">
    <source>
        <dbReference type="Proteomes" id="UP000003490"/>
    </source>
</evidence>
<feature type="binding site" evidence="6">
    <location>
        <position position="311"/>
    </location>
    <ligand>
        <name>[4Fe-4S] cluster</name>
        <dbReference type="ChEBI" id="CHEBI:49883"/>
        <note>4Fe-4S-S-AdoMet</note>
    </ligand>
</feature>
<evidence type="ECO:0000256" key="1">
    <source>
        <dbReference type="ARBA" id="ARBA00022485"/>
    </source>
</evidence>
<keyword evidence="2 6" id="KW-0949">S-adenosyl-L-methionine</keyword>
<keyword evidence="4 6" id="KW-0408">Iron</keyword>
<gene>
    <name evidence="10" type="ORF">CH238_02700</name>
    <name evidence="9" type="ORF">CLOLEP_02954</name>
</gene>
<dbReference type="GO" id="GO:0051539">
    <property type="term" value="F:4 iron, 4 sulfur cluster binding"/>
    <property type="evidence" value="ECO:0007669"/>
    <property type="project" value="UniProtKB-KW"/>
</dbReference>
<feature type="binding site" evidence="6">
    <location>
        <position position="307"/>
    </location>
    <ligand>
        <name>[4Fe-4S] cluster</name>
        <dbReference type="ChEBI" id="CHEBI:49883"/>
        <note>4Fe-4S-S-AdoMet</note>
    </ligand>
</feature>
<comment type="caution">
    <text evidence="9">The sequence shown here is derived from an EMBL/GenBank/DDBJ whole genome shotgun (WGS) entry which is preliminary data.</text>
</comment>
<dbReference type="NCBIfam" id="TIGR03904">
    <property type="entry name" value="SAM_YgiQ"/>
    <property type="match status" value="1"/>
</dbReference>
<dbReference type="InterPro" id="IPR022946">
    <property type="entry name" value="UPF0313"/>
</dbReference>
<dbReference type="SFLD" id="SFLDS00029">
    <property type="entry name" value="Radical_SAM"/>
    <property type="match status" value="1"/>
</dbReference>
<evidence type="ECO:0000256" key="2">
    <source>
        <dbReference type="ARBA" id="ARBA00022691"/>
    </source>
</evidence>
<evidence type="ECO:0000313" key="12">
    <source>
        <dbReference type="Proteomes" id="UP000220611"/>
    </source>
</evidence>
<dbReference type="AlphaFoldDB" id="A7VWI9"/>
<reference evidence="9 11" key="2">
    <citation type="submission" date="2007-08" db="EMBL/GenBank/DDBJ databases">
        <authorList>
            <person name="Fulton L."/>
            <person name="Clifton S."/>
            <person name="Fulton B."/>
            <person name="Xu J."/>
            <person name="Minx P."/>
            <person name="Pepin K.H."/>
            <person name="Johnson M."/>
            <person name="Thiruvilangam P."/>
            <person name="Bhonagiri V."/>
            <person name="Nash W.E."/>
            <person name="Wang C."/>
            <person name="Mardis E.R."/>
            <person name="Wilson R.K."/>
        </authorList>
    </citation>
    <scope>NUCLEOTIDE SEQUENCE [LARGE SCALE GENOMIC DNA]</scope>
    <source>
        <strain evidence="9 11">DSM 753</strain>
    </source>
</reference>
<dbReference type="OrthoDB" id="9803479at2"/>
<evidence type="ECO:0000256" key="3">
    <source>
        <dbReference type="ARBA" id="ARBA00022723"/>
    </source>
</evidence>
<feature type="region of interest" description="Disordered" evidence="7">
    <location>
        <begin position="607"/>
        <end position="629"/>
    </location>
</feature>
<dbReference type="eggNOG" id="COG1032">
    <property type="taxonomic scope" value="Bacteria"/>
</dbReference>
<dbReference type="SUPFAM" id="SSF102114">
    <property type="entry name" value="Radical SAM enzymes"/>
    <property type="match status" value="1"/>
</dbReference>
<keyword evidence="1 6" id="KW-0004">4Fe-4S</keyword>
<dbReference type="InterPro" id="IPR007197">
    <property type="entry name" value="rSAM"/>
</dbReference>
<protein>
    <submittedName>
        <fullName evidence="9">Putative radical SAM protein YgiQ</fullName>
    </submittedName>
    <submittedName>
        <fullName evidence="10">YgiQ family radical SAM protein</fullName>
    </submittedName>
</protein>
<dbReference type="EMBL" id="NOXF01000001">
    <property type="protein sequence ID" value="PEQ25917.1"/>
    <property type="molecule type" value="Genomic_DNA"/>
</dbReference>
<dbReference type="InterPro" id="IPR006638">
    <property type="entry name" value="Elp3/MiaA/NifB-like_rSAM"/>
</dbReference>
<dbReference type="SFLD" id="SFLDG01069">
    <property type="entry name" value="UPF0313"/>
    <property type="match status" value="1"/>
</dbReference>
<dbReference type="Proteomes" id="UP000220611">
    <property type="component" value="Unassembled WGS sequence"/>
</dbReference>
<organism evidence="9 11">
    <name type="scientific">[Clostridium] leptum DSM 753</name>
    <dbReference type="NCBI Taxonomy" id="428125"/>
    <lineage>
        <taxon>Bacteria</taxon>
        <taxon>Bacillati</taxon>
        <taxon>Bacillota</taxon>
        <taxon>Clostridia</taxon>
        <taxon>Eubacteriales</taxon>
        <taxon>Oscillospiraceae</taxon>
        <taxon>Oscillospiraceae incertae sedis</taxon>
    </lineage>
</organism>
<dbReference type="SMART" id="SM00729">
    <property type="entry name" value="Elp3"/>
    <property type="match status" value="1"/>
</dbReference>
<reference evidence="10 12" key="3">
    <citation type="submission" date="2017-07" db="EMBL/GenBank/DDBJ databases">
        <title>Prevalence of linear plasmids in Cutibacterium (Propionibacterium) acnes isolates obtained from prostatic tissue.</title>
        <authorList>
            <person name="Davidsson S."/>
            <person name="Carlsson J."/>
            <person name="Molling P."/>
            <person name="Andren O."/>
            <person name="Andersson S.-O."/>
            <person name="Brzuszkiewicz E."/>
            <person name="Poehlein A."/>
            <person name="Al-Zeer M."/>
            <person name="Brinkmann V."/>
            <person name="Scavenius C."/>
            <person name="Nazipi S."/>
            <person name="Soderquist B."/>
            <person name="Bruggemann H."/>
        </authorList>
    </citation>
    <scope>NUCLEOTIDE SEQUENCE [LARGE SCALE GENOMIC DNA]</scope>
    <source>
        <strain evidence="10 12">DSM 753</strain>
    </source>
</reference>
<dbReference type="SFLD" id="SFLDG01082">
    <property type="entry name" value="B12-binding_domain_containing"/>
    <property type="match status" value="1"/>
</dbReference>
<evidence type="ECO:0000259" key="8">
    <source>
        <dbReference type="PROSITE" id="PS51918"/>
    </source>
</evidence>
<dbReference type="PANTHER" id="PTHR32331">
    <property type="entry name" value="UPF0313 PROTEIN YGIQ"/>
    <property type="match status" value="1"/>
</dbReference>
<comment type="similarity">
    <text evidence="6">Belongs to the UPF0313 family.</text>
</comment>
<accession>A7VWI9</accession>
<keyword evidence="12" id="KW-1185">Reference proteome</keyword>
<evidence type="ECO:0000256" key="6">
    <source>
        <dbReference type="HAMAP-Rule" id="MF_01251"/>
    </source>
</evidence>
<evidence type="ECO:0000313" key="9">
    <source>
        <dbReference type="EMBL" id="EDO60136.1"/>
    </source>
</evidence>
<dbReference type="PANTHER" id="PTHR32331:SF0">
    <property type="entry name" value="UPF0313 PROTEIN YGIQ"/>
    <property type="match status" value="1"/>
</dbReference>